<reference evidence="2" key="1">
    <citation type="submission" date="2012-11" db="EMBL/GenBank/DDBJ databases">
        <authorList>
            <person name="Lucero-Rivera Y.E."/>
            <person name="Tovar-Ramirez D."/>
        </authorList>
    </citation>
    <scope>NUCLEOTIDE SEQUENCE [LARGE SCALE GENOMIC DNA]</scope>
    <source>
        <strain evidence="2">Araruama</strain>
    </source>
</reference>
<evidence type="ECO:0000313" key="1">
    <source>
        <dbReference type="EMBL" id="ETR64758.1"/>
    </source>
</evidence>
<dbReference type="Pfam" id="PF13540">
    <property type="entry name" value="RCC1_2"/>
    <property type="match status" value="1"/>
</dbReference>
<dbReference type="Proteomes" id="UP000189670">
    <property type="component" value="Unassembled WGS sequence"/>
</dbReference>
<comment type="caution">
    <text evidence="1">The sequence shown here is derived from an EMBL/GenBank/DDBJ whole genome shotgun (WGS) entry which is preliminary data.</text>
</comment>
<dbReference type="PANTHER" id="PTHR45982:SF1">
    <property type="entry name" value="REGULATOR OF CHROMOSOME CONDENSATION"/>
    <property type="match status" value="1"/>
</dbReference>
<evidence type="ECO:0000313" key="2">
    <source>
        <dbReference type="Proteomes" id="UP000189670"/>
    </source>
</evidence>
<name>A0A1V1NQB0_9BACT</name>
<dbReference type="PROSITE" id="PS00626">
    <property type="entry name" value="RCC1_2"/>
    <property type="match status" value="1"/>
</dbReference>
<dbReference type="InterPro" id="IPR000408">
    <property type="entry name" value="Reg_chr_condens"/>
</dbReference>
<organism evidence="1 2">
    <name type="scientific">Candidatus Magnetoglobus multicellularis str. Araruama</name>
    <dbReference type="NCBI Taxonomy" id="890399"/>
    <lineage>
        <taxon>Bacteria</taxon>
        <taxon>Pseudomonadati</taxon>
        <taxon>Thermodesulfobacteriota</taxon>
        <taxon>Desulfobacteria</taxon>
        <taxon>Desulfobacterales</taxon>
        <taxon>Desulfobacteraceae</taxon>
        <taxon>Candidatus Magnetoglobus</taxon>
    </lineage>
</organism>
<feature type="non-terminal residue" evidence="1">
    <location>
        <position position="1"/>
    </location>
</feature>
<dbReference type="PROSITE" id="PS50012">
    <property type="entry name" value="RCC1_3"/>
    <property type="match status" value="1"/>
</dbReference>
<dbReference type="SUPFAM" id="SSF50985">
    <property type="entry name" value="RCC1/BLIP-II"/>
    <property type="match status" value="1"/>
</dbReference>
<accession>A0A1V1NQB0</accession>
<sequence>NYGQLGDSSTTNQKTPVMVKDLTEVTAIAAGYYHSLALKQNGTVQAWGYNAHGQLGFNEKLWIPQKVVNPNGIGVFNLNKHYDTIWSGNPYNRMNFWISDITGYQPEPGDEIAIFDGNLCVGNAVIHTEISKDNPLIISASQDDGRNNGFTSGHTISLKFWDSKENNEV</sequence>
<feature type="non-terminal residue" evidence="1">
    <location>
        <position position="169"/>
    </location>
</feature>
<dbReference type="AlphaFoldDB" id="A0A1V1NQB0"/>
<dbReference type="PANTHER" id="PTHR45982">
    <property type="entry name" value="REGULATOR OF CHROMOSOME CONDENSATION"/>
    <property type="match status" value="1"/>
</dbReference>
<protein>
    <submittedName>
        <fullName evidence="1">Uncharacterized protein</fullName>
    </submittedName>
</protein>
<dbReference type="InterPro" id="IPR009091">
    <property type="entry name" value="RCC1/BLIP-II"/>
</dbReference>
<dbReference type="EMBL" id="ATBP01003690">
    <property type="protein sequence ID" value="ETR64758.1"/>
    <property type="molecule type" value="Genomic_DNA"/>
</dbReference>
<dbReference type="Gene3D" id="2.130.10.30">
    <property type="entry name" value="Regulator of chromosome condensation 1/beta-lactamase-inhibitor protein II"/>
    <property type="match status" value="1"/>
</dbReference>
<dbReference type="InterPro" id="IPR051553">
    <property type="entry name" value="Ran_GTPase-activating"/>
</dbReference>
<proteinExistence type="predicted"/>
<gene>
    <name evidence="1" type="ORF">OMM_15397</name>
</gene>